<dbReference type="EC" id="4.2.3.1" evidence="5"/>
<dbReference type="InterPro" id="IPR050147">
    <property type="entry name" value="Ser/Thr_Dehydratase"/>
</dbReference>
<sequence>MAYEIYDEIGIPDYLFVPTGNGTMFLGAYYGFKEIGKLPRLIAIQSENCAPIYNKYNNLEEVCPKETLAEGIAIGTPMRIDEIIKGIEESNGDIITVSDNEVKEAKKVLSHMGIYVEYTSAATLAGVNKYFKDSINKDLKIVVPLTGTGLKK</sequence>
<dbReference type="GO" id="GO:0009097">
    <property type="term" value="P:isoleucine biosynthetic process"/>
    <property type="evidence" value="ECO:0007669"/>
    <property type="project" value="TreeGrafter"/>
</dbReference>
<comment type="cofactor">
    <cofactor evidence="1">
        <name>pyridoxal 5'-phosphate</name>
        <dbReference type="ChEBI" id="CHEBI:597326"/>
    </cofactor>
</comment>
<keyword evidence="2" id="KW-0663">Pyridoxal phosphate</keyword>
<evidence type="ECO:0000259" key="4">
    <source>
        <dbReference type="Pfam" id="PF00291"/>
    </source>
</evidence>
<dbReference type="AlphaFoldDB" id="A0A645DZH2"/>
<evidence type="ECO:0000256" key="3">
    <source>
        <dbReference type="ARBA" id="ARBA00023239"/>
    </source>
</evidence>
<gene>
    <name evidence="5" type="primary">thrC_48</name>
    <name evidence="5" type="ORF">SDC9_141853</name>
</gene>
<name>A0A645DZH2_9ZZZZ</name>
<dbReference type="EMBL" id="VSSQ01041298">
    <property type="protein sequence ID" value="MPM94705.1"/>
    <property type="molecule type" value="Genomic_DNA"/>
</dbReference>
<dbReference type="GO" id="GO:0006565">
    <property type="term" value="P:L-serine catabolic process"/>
    <property type="evidence" value="ECO:0007669"/>
    <property type="project" value="TreeGrafter"/>
</dbReference>
<dbReference type="Pfam" id="PF00291">
    <property type="entry name" value="PALP"/>
    <property type="match status" value="1"/>
</dbReference>
<dbReference type="InterPro" id="IPR001926">
    <property type="entry name" value="TrpB-like_PALP"/>
</dbReference>
<comment type="caution">
    <text evidence="5">The sequence shown here is derived from an EMBL/GenBank/DDBJ whole genome shotgun (WGS) entry which is preliminary data.</text>
</comment>
<evidence type="ECO:0000256" key="2">
    <source>
        <dbReference type="ARBA" id="ARBA00022898"/>
    </source>
</evidence>
<accession>A0A645DZH2</accession>
<feature type="domain" description="Tryptophan synthase beta chain-like PALP" evidence="4">
    <location>
        <begin position="1"/>
        <end position="147"/>
    </location>
</feature>
<proteinExistence type="predicted"/>
<dbReference type="Gene3D" id="3.40.50.1100">
    <property type="match status" value="1"/>
</dbReference>
<evidence type="ECO:0000313" key="5">
    <source>
        <dbReference type="EMBL" id="MPM94705.1"/>
    </source>
</evidence>
<dbReference type="GO" id="GO:0006567">
    <property type="term" value="P:L-threonine catabolic process"/>
    <property type="evidence" value="ECO:0007669"/>
    <property type="project" value="TreeGrafter"/>
</dbReference>
<evidence type="ECO:0000256" key="1">
    <source>
        <dbReference type="ARBA" id="ARBA00001933"/>
    </source>
</evidence>
<reference evidence="5" key="1">
    <citation type="submission" date="2019-08" db="EMBL/GenBank/DDBJ databases">
        <authorList>
            <person name="Kucharzyk K."/>
            <person name="Murdoch R.W."/>
            <person name="Higgins S."/>
            <person name="Loffler F."/>
        </authorList>
    </citation>
    <scope>NUCLEOTIDE SEQUENCE</scope>
</reference>
<dbReference type="GO" id="GO:0004794">
    <property type="term" value="F:threonine deaminase activity"/>
    <property type="evidence" value="ECO:0007669"/>
    <property type="project" value="TreeGrafter"/>
</dbReference>
<dbReference type="SUPFAM" id="SSF53686">
    <property type="entry name" value="Tryptophan synthase beta subunit-like PLP-dependent enzymes"/>
    <property type="match status" value="1"/>
</dbReference>
<dbReference type="InterPro" id="IPR036052">
    <property type="entry name" value="TrpB-like_PALP_sf"/>
</dbReference>
<organism evidence="5">
    <name type="scientific">bioreactor metagenome</name>
    <dbReference type="NCBI Taxonomy" id="1076179"/>
    <lineage>
        <taxon>unclassified sequences</taxon>
        <taxon>metagenomes</taxon>
        <taxon>ecological metagenomes</taxon>
    </lineage>
</organism>
<keyword evidence="3 5" id="KW-0456">Lyase</keyword>
<dbReference type="GO" id="GO:0003941">
    <property type="term" value="F:L-serine ammonia-lyase activity"/>
    <property type="evidence" value="ECO:0007669"/>
    <property type="project" value="TreeGrafter"/>
</dbReference>
<dbReference type="PANTHER" id="PTHR48078:SF6">
    <property type="entry name" value="L-THREONINE DEHYDRATASE CATABOLIC TDCB"/>
    <property type="match status" value="1"/>
</dbReference>
<dbReference type="GO" id="GO:0004795">
    <property type="term" value="F:threonine synthase activity"/>
    <property type="evidence" value="ECO:0007669"/>
    <property type="project" value="UniProtKB-EC"/>
</dbReference>
<dbReference type="PANTHER" id="PTHR48078">
    <property type="entry name" value="THREONINE DEHYDRATASE, MITOCHONDRIAL-RELATED"/>
    <property type="match status" value="1"/>
</dbReference>
<protein>
    <submittedName>
        <fullName evidence="5">Threonine synthase</fullName>
        <ecNumber evidence="5">4.2.3.1</ecNumber>
    </submittedName>
</protein>